<dbReference type="Pfam" id="PF03475">
    <property type="entry name" value="YiiM_3-alpha"/>
    <property type="match status" value="1"/>
</dbReference>
<sequence>MATALAVLCGKVRPLGRTRSGIDKKPVSGPQRVEQEGLVEDRQADRRVHGGVDKAVHCYPWSHYTFWRERLPGHALLQEAGAFGENLSIDGMDEQGVCMADRWRIGNVIFEVSQGRQPCFKLNLRFGVKDMAAQVQDTLRAGWYLRVLEPGELGAGDQVELLDRPHPEWTIARILAVIRDREVSPWIIEPLLELPLPPSWRRMFERRLQSAEVEDWSRRLG</sequence>
<dbReference type="PANTHER" id="PTHR30212">
    <property type="entry name" value="PROTEIN YIIM"/>
    <property type="match status" value="1"/>
</dbReference>
<name>A0ABS1X127_9GAMM</name>
<dbReference type="SUPFAM" id="SSF50800">
    <property type="entry name" value="PK beta-barrel domain-like"/>
    <property type="match status" value="1"/>
</dbReference>
<protein>
    <submittedName>
        <fullName evidence="2">MOSC domain-containing protein</fullName>
    </submittedName>
</protein>
<dbReference type="Gene3D" id="2.40.33.20">
    <property type="entry name" value="PK beta-barrel domain-like"/>
    <property type="match status" value="1"/>
</dbReference>
<dbReference type="PROSITE" id="PS51340">
    <property type="entry name" value="MOSC"/>
    <property type="match status" value="1"/>
</dbReference>
<dbReference type="EMBL" id="JAEVLS010000004">
    <property type="protein sequence ID" value="MBM0106912.1"/>
    <property type="molecule type" value="Genomic_DNA"/>
</dbReference>
<evidence type="ECO:0000313" key="3">
    <source>
        <dbReference type="Proteomes" id="UP000661077"/>
    </source>
</evidence>
<dbReference type="InterPro" id="IPR005163">
    <property type="entry name" value="Tri_helical_YiiM-like"/>
</dbReference>
<keyword evidence="3" id="KW-1185">Reference proteome</keyword>
<evidence type="ECO:0000259" key="1">
    <source>
        <dbReference type="PROSITE" id="PS51340"/>
    </source>
</evidence>
<dbReference type="InterPro" id="IPR005302">
    <property type="entry name" value="MoCF_Sase_C"/>
</dbReference>
<organism evidence="2 3">
    <name type="scientific">Steroidobacter gossypii</name>
    <dbReference type="NCBI Taxonomy" id="2805490"/>
    <lineage>
        <taxon>Bacteria</taxon>
        <taxon>Pseudomonadati</taxon>
        <taxon>Pseudomonadota</taxon>
        <taxon>Gammaproteobacteria</taxon>
        <taxon>Steroidobacterales</taxon>
        <taxon>Steroidobacteraceae</taxon>
        <taxon>Steroidobacter</taxon>
    </lineage>
</organism>
<dbReference type="PANTHER" id="PTHR30212:SF2">
    <property type="entry name" value="PROTEIN YIIM"/>
    <property type="match status" value="1"/>
</dbReference>
<dbReference type="InterPro" id="IPR052353">
    <property type="entry name" value="Benzoxazolinone_Detox_Enz"/>
</dbReference>
<dbReference type="Proteomes" id="UP000661077">
    <property type="component" value="Unassembled WGS sequence"/>
</dbReference>
<proteinExistence type="predicted"/>
<feature type="domain" description="MOSC" evidence="1">
    <location>
        <begin position="25"/>
        <end position="162"/>
    </location>
</feature>
<dbReference type="RefSeq" id="WP_203169025.1">
    <property type="nucleotide sequence ID" value="NZ_JAEVLS010000004.1"/>
</dbReference>
<comment type="caution">
    <text evidence="2">The sequence shown here is derived from an EMBL/GenBank/DDBJ whole genome shotgun (WGS) entry which is preliminary data.</text>
</comment>
<accession>A0ABS1X127</accession>
<dbReference type="Pfam" id="PF03473">
    <property type="entry name" value="MOSC"/>
    <property type="match status" value="1"/>
</dbReference>
<gene>
    <name evidence="2" type="ORF">JM946_19425</name>
</gene>
<dbReference type="InterPro" id="IPR011037">
    <property type="entry name" value="Pyrv_Knase-like_insert_dom_sf"/>
</dbReference>
<evidence type="ECO:0000313" key="2">
    <source>
        <dbReference type="EMBL" id="MBM0106912.1"/>
    </source>
</evidence>
<reference evidence="2 3" key="1">
    <citation type="journal article" date="2021" name="Int. J. Syst. Evol. Microbiol.">
        <title>Steroidobacter gossypii sp. nov., isolated from soil of cotton cropping field.</title>
        <authorList>
            <person name="Huang R."/>
            <person name="Yang S."/>
            <person name="Zhen C."/>
            <person name="Liu W."/>
        </authorList>
    </citation>
    <scope>NUCLEOTIDE SEQUENCE [LARGE SCALE GENOMIC DNA]</scope>
    <source>
        <strain evidence="2 3">S1-65</strain>
    </source>
</reference>